<evidence type="ECO:0000313" key="1">
    <source>
        <dbReference type="EMBL" id="PNU18647.1"/>
    </source>
</evidence>
<feature type="non-terminal residue" evidence="1">
    <location>
        <position position="1"/>
    </location>
</feature>
<protein>
    <recommendedName>
        <fullName evidence="3">Tetratricopeptide repeat protein</fullName>
    </recommendedName>
</protein>
<sequence>KGGDLVQYRGKWYAPEEAVKRKKADEDETRHRAELAHMAEVARKRKALVVEAARMKEKEKRNDFDRLMAAGLSALKNGDKEVAVLNYRNALNLYPGDQDGQTMLKRALNFHCEEVVVKEGYFKINREQGHLEGKLAKIYIPGKITKVWVEPVYEKKCTY</sequence>
<gene>
    <name evidence="1" type="ORF">C2E25_16635</name>
</gene>
<name>A0A2K2H5Y1_9BACT</name>
<dbReference type="Proteomes" id="UP000236340">
    <property type="component" value="Unassembled WGS sequence"/>
</dbReference>
<reference evidence="1 2" key="1">
    <citation type="journal article" date="2018" name="Genome Announc.">
        <title>Genome Sequence of Geothermobacter sp. HR-1 Iron Reducer from the Loihi Seamount.</title>
        <authorList>
            <person name="Smith H."/>
            <person name="Abuyen K."/>
            <person name="Tremblay J."/>
            <person name="Savalia P."/>
            <person name="Perez-Rodriguez I."/>
            <person name="Emerson D."/>
            <person name="Tully B."/>
            <person name="Amend J."/>
        </authorList>
    </citation>
    <scope>NUCLEOTIDE SEQUENCE [LARGE SCALE GENOMIC DNA]</scope>
    <source>
        <strain evidence="1 2">HR-1</strain>
    </source>
</reference>
<dbReference type="EMBL" id="PPFX01000059">
    <property type="protein sequence ID" value="PNU18647.1"/>
    <property type="molecule type" value="Genomic_DNA"/>
</dbReference>
<proteinExistence type="predicted"/>
<organism evidence="1 2">
    <name type="scientific">Geothermobacter hydrogeniphilus</name>
    <dbReference type="NCBI Taxonomy" id="1969733"/>
    <lineage>
        <taxon>Bacteria</taxon>
        <taxon>Pseudomonadati</taxon>
        <taxon>Thermodesulfobacteriota</taxon>
        <taxon>Desulfuromonadia</taxon>
        <taxon>Desulfuromonadales</taxon>
        <taxon>Geothermobacteraceae</taxon>
        <taxon>Geothermobacter</taxon>
    </lineage>
</organism>
<evidence type="ECO:0008006" key="3">
    <source>
        <dbReference type="Google" id="ProtNLM"/>
    </source>
</evidence>
<dbReference type="RefSeq" id="WP_158247320.1">
    <property type="nucleotide sequence ID" value="NZ_PPFX01000059.1"/>
</dbReference>
<comment type="caution">
    <text evidence="1">The sequence shown here is derived from an EMBL/GenBank/DDBJ whole genome shotgun (WGS) entry which is preliminary data.</text>
</comment>
<evidence type="ECO:0000313" key="2">
    <source>
        <dbReference type="Proteomes" id="UP000236340"/>
    </source>
</evidence>
<accession>A0A2K2H5Y1</accession>
<dbReference type="AlphaFoldDB" id="A0A2K2H5Y1"/>